<comment type="similarity">
    <text evidence="1">Belongs to the RutC family.</text>
</comment>
<name>A0A448YGG4_BRENA</name>
<dbReference type="CDD" id="cd00448">
    <property type="entry name" value="YjgF_YER057c_UK114_family"/>
    <property type="match status" value="1"/>
</dbReference>
<dbReference type="Pfam" id="PF01042">
    <property type="entry name" value="Ribonuc_L-PSP"/>
    <property type="match status" value="1"/>
</dbReference>
<dbReference type="GO" id="GO:0005829">
    <property type="term" value="C:cytosol"/>
    <property type="evidence" value="ECO:0007669"/>
    <property type="project" value="TreeGrafter"/>
</dbReference>
<accession>A0A448YGG4</accession>
<dbReference type="InParanoid" id="A0A448YGG4"/>
<dbReference type="InterPro" id="IPR035959">
    <property type="entry name" value="RutC-like_sf"/>
</dbReference>
<organism evidence="2 3">
    <name type="scientific">Brettanomyces naardenensis</name>
    <name type="common">Yeast</name>
    <dbReference type="NCBI Taxonomy" id="13370"/>
    <lineage>
        <taxon>Eukaryota</taxon>
        <taxon>Fungi</taxon>
        <taxon>Dikarya</taxon>
        <taxon>Ascomycota</taxon>
        <taxon>Saccharomycotina</taxon>
        <taxon>Pichiomycetes</taxon>
        <taxon>Pichiales</taxon>
        <taxon>Pichiaceae</taxon>
        <taxon>Brettanomyces</taxon>
    </lineage>
</organism>
<dbReference type="STRING" id="13370.A0A448YGG4"/>
<dbReference type="PANTHER" id="PTHR11803:SF58">
    <property type="entry name" value="PROTEIN HMF1-RELATED"/>
    <property type="match status" value="1"/>
</dbReference>
<proteinExistence type="inferred from homology"/>
<dbReference type="PANTHER" id="PTHR11803">
    <property type="entry name" value="2-IMINOBUTANOATE/2-IMINOPROPANOATE DEAMINASE RIDA"/>
    <property type="match status" value="1"/>
</dbReference>
<evidence type="ECO:0000313" key="2">
    <source>
        <dbReference type="EMBL" id="VEU20010.1"/>
    </source>
</evidence>
<gene>
    <name evidence="2" type="ORF">BRENAR_LOCUS745</name>
</gene>
<dbReference type="AlphaFoldDB" id="A0A448YGG4"/>
<dbReference type="InterPro" id="IPR006175">
    <property type="entry name" value="YjgF/YER057c/UK114"/>
</dbReference>
<keyword evidence="3" id="KW-1185">Reference proteome</keyword>
<dbReference type="EMBL" id="CAACVR010000001">
    <property type="protein sequence ID" value="VEU20010.1"/>
    <property type="molecule type" value="Genomic_DNA"/>
</dbReference>
<sequence>MAEKLSWEDIGESSNAVLSPAWAYKDLVFASGSLGSEADGSFSKSVERQTKLALQNLDKVLRAAGSSLDNTLKVVVFIKKPKDVNKVNSIYAKHLPHKPARSCFGVNFPNKKVLVEIEAIAFKNPKAKL</sequence>
<reference evidence="2 3" key="1">
    <citation type="submission" date="2018-12" db="EMBL/GenBank/DDBJ databases">
        <authorList>
            <person name="Tiukova I."/>
            <person name="Dainat J."/>
        </authorList>
    </citation>
    <scope>NUCLEOTIDE SEQUENCE [LARGE SCALE GENOMIC DNA]</scope>
</reference>
<evidence type="ECO:0000256" key="1">
    <source>
        <dbReference type="ARBA" id="ARBA00010552"/>
    </source>
</evidence>
<dbReference type="GO" id="GO:0019239">
    <property type="term" value="F:deaminase activity"/>
    <property type="evidence" value="ECO:0007669"/>
    <property type="project" value="TreeGrafter"/>
</dbReference>
<dbReference type="Proteomes" id="UP000290900">
    <property type="component" value="Unassembled WGS sequence"/>
</dbReference>
<evidence type="ECO:0000313" key="3">
    <source>
        <dbReference type="Proteomes" id="UP000290900"/>
    </source>
</evidence>
<protein>
    <submittedName>
        <fullName evidence="2">DEKNAAC100422</fullName>
    </submittedName>
</protein>
<dbReference type="SUPFAM" id="SSF55298">
    <property type="entry name" value="YjgF-like"/>
    <property type="match status" value="1"/>
</dbReference>
<dbReference type="Gene3D" id="3.30.1330.40">
    <property type="entry name" value="RutC-like"/>
    <property type="match status" value="1"/>
</dbReference>
<dbReference type="OrthoDB" id="309640at2759"/>